<dbReference type="GO" id="GO:0015969">
    <property type="term" value="P:guanosine tetraphosphate metabolic process"/>
    <property type="evidence" value="ECO:0007669"/>
    <property type="project" value="InterPro"/>
</dbReference>
<reference evidence="6 7" key="1">
    <citation type="submission" date="2017-01" db="EMBL/GenBank/DDBJ databases">
        <authorList>
            <person name="Mah S.A."/>
            <person name="Swanson W.J."/>
            <person name="Moy G.W."/>
            <person name="Vacquier V.D."/>
        </authorList>
    </citation>
    <scope>NUCLEOTIDE SEQUENCE [LARGE SCALE GENOMIC DNA]</scope>
    <source>
        <strain evidence="6 7">ASpG1</strain>
    </source>
</reference>
<dbReference type="FunFam" id="3.10.20.30:FF:000002">
    <property type="entry name" value="GTP pyrophosphokinase (RelA/SpoT)"/>
    <property type="match status" value="1"/>
</dbReference>
<keyword evidence="6" id="KW-0808">Transferase</keyword>
<proteinExistence type="inferred from homology"/>
<comment type="function">
    <text evidence="2">In eubacteria ppGpp (guanosine 3'-diphosphate 5'-diphosphate) is a mediator of the stringent response that coordinates a variety of cellular activities in response to changes in nutritional abundance.</text>
</comment>
<feature type="domain" description="TGS" evidence="5">
    <location>
        <begin position="385"/>
        <end position="446"/>
    </location>
</feature>
<comment type="pathway">
    <text evidence="1">Purine metabolism.</text>
</comment>
<dbReference type="PROSITE" id="PS51831">
    <property type="entry name" value="HD"/>
    <property type="match status" value="1"/>
</dbReference>
<dbReference type="InterPro" id="IPR006674">
    <property type="entry name" value="HD_domain"/>
</dbReference>
<dbReference type="STRING" id="159291.SAMN05920897_10258"/>
<dbReference type="AlphaFoldDB" id="A0A1N6NZN8"/>
<dbReference type="GO" id="GO:0015949">
    <property type="term" value="P:nucleobase-containing small molecule interconversion"/>
    <property type="evidence" value="ECO:0007669"/>
    <property type="project" value="UniProtKB-ARBA"/>
</dbReference>
<dbReference type="GO" id="GO:0005886">
    <property type="term" value="C:plasma membrane"/>
    <property type="evidence" value="ECO:0007669"/>
    <property type="project" value="TreeGrafter"/>
</dbReference>
<dbReference type="SMART" id="SM00954">
    <property type="entry name" value="RelA_SpoT"/>
    <property type="match status" value="1"/>
</dbReference>
<sequence>MITTIAELQEITSSYRAPEQERILEAARLAEELHQGQLRDSGEPYFIHPLQVAEILISLNMDAATIIAALLHDVLEDTHMTRNELRRSFGREVESLVQGVTKIAMVNAQNRNVQASETIRKMLLAMVKDVRVILIKLADKLHNMRTLGYKQGPRQREIAQETLDIYAPLSERLGISWMKDELEDLSLKHLHPEIYQSIKTWVSDKRNNRTAYLERVKAAVLKAAREEAVPVTVETRAKHFYSIYQKMKRFGKDIDEIYDLLGIRILCDSTTHCYQILGMVHRLWPPIARRFKDYIAMPKANQYQSLHTAVLGFQGRVIEFQIRTQEMHRTAEYGIAAHWVYKEGSGRNQNRPVELEIMNRVKTLRDSRITSNEFLEEIKREILRDSIYVFTPKGDAIQLPKGATPIDFAYHIHTEVGHHVAGAKADGSIIPLRQPLKNTQVIEIITNPNAHPHLNWLRYARTSRARSKIRAWLNKHDEHLIINQSIVARKVPHLQEGASQGPQKGRQERHRGQQRKLSPETSQILDQHKVEIRVGKEKNLLIHFAQCCSPRTGDDIVGYVSRGRGIIIHKRSCRSLQSIPDVDERLIEVEWETVSPKSTHRFRVIARKTNDLFSEIEGAVRKVQGHLIQGKIDEEPSGNLEAIFTLEVERHQDLKKVVKCIRAVPAVMSLKDLTEE</sequence>
<dbReference type="FunFam" id="3.30.460.10:FF:000001">
    <property type="entry name" value="GTP pyrophosphokinase RelA"/>
    <property type="match status" value="1"/>
</dbReference>
<gene>
    <name evidence="6" type="ORF">SAMN05920897_10258</name>
</gene>
<dbReference type="Pfam" id="PF04607">
    <property type="entry name" value="RelA_SpoT"/>
    <property type="match status" value="1"/>
</dbReference>
<dbReference type="Gene3D" id="3.10.20.30">
    <property type="match status" value="1"/>
</dbReference>
<dbReference type="SUPFAM" id="SSF81271">
    <property type="entry name" value="TGS-like"/>
    <property type="match status" value="1"/>
</dbReference>
<dbReference type="PANTHER" id="PTHR21262">
    <property type="entry name" value="GUANOSINE-3',5'-BIS DIPHOSPHATE 3'-PYROPHOSPHOHYDROLASE"/>
    <property type="match status" value="1"/>
</dbReference>
<dbReference type="EMBL" id="FTMS01000002">
    <property type="protein sequence ID" value="SIP97618.1"/>
    <property type="molecule type" value="Genomic_DNA"/>
</dbReference>
<dbReference type="InterPro" id="IPR033655">
    <property type="entry name" value="TGS_RelA/SpoT"/>
</dbReference>
<dbReference type="Gene3D" id="1.10.3210.10">
    <property type="entry name" value="Hypothetical protein af1432"/>
    <property type="match status" value="1"/>
</dbReference>
<keyword evidence="7" id="KW-1185">Reference proteome</keyword>
<comment type="similarity">
    <text evidence="2">Belongs to the relA/spoT family.</text>
</comment>
<evidence type="ECO:0000256" key="1">
    <source>
        <dbReference type="ARBA" id="ARBA00025704"/>
    </source>
</evidence>
<dbReference type="InterPro" id="IPR012676">
    <property type="entry name" value="TGS-like"/>
</dbReference>
<dbReference type="CDD" id="cd01668">
    <property type="entry name" value="TGS_RSH"/>
    <property type="match status" value="1"/>
</dbReference>
<feature type="region of interest" description="Disordered" evidence="3">
    <location>
        <begin position="493"/>
        <end position="522"/>
    </location>
</feature>
<dbReference type="InterPro" id="IPR003607">
    <property type="entry name" value="HD/PDEase_dom"/>
</dbReference>
<dbReference type="RefSeq" id="WP_076487613.1">
    <property type="nucleotide sequence ID" value="NZ_FTMS01000002.1"/>
</dbReference>
<feature type="domain" description="HD" evidence="4">
    <location>
        <begin position="45"/>
        <end position="144"/>
    </location>
</feature>
<dbReference type="Proteomes" id="UP000186400">
    <property type="component" value="Unassembled WGS sequence"/>
</dbReference>
<evidence type="ECO:0000313" key="6">
    <source>
        <dbReference type="EMBL" id="SIP97618.1"/>
    </source>
</evidence>
<dbReference type="FunFam" id="1.10.3210.10:FF:000001">
    <property type="entry name" value="GTP pyrophosphokinase RelA"/>
    <property type="match status" value="1"/>
</dbReference>
<dbReference type="InterPro" id="IPR043519">
    <property type="entry name" value="NT_sf"/>
</dbReference>
<dbReference type="InterPro" id="IPR004811">
    <property type="entry name" value="RelA/Spo_fam"/>
</dbReference>
<keyword evidence="6" id="KW-0418">Kinase</keyword>
<dbReference type="SUPFAM" id="SSF81301">
    <property type="entry name" value="Nucleotidyltransferase"/>
    <property type="match status" value="1"/>
</dbReference>
<dbReference type="PROSITE" id="PS51880">
    <property type="entry name" value="TGS"/>
    <property type="match status" value="1"/>
</dbReference>
<dbReference type="GO" id="GO:0016301">
    <property type="term" value="F:kinase activity"/>
    <property type="evidence" value="ECO:0007669"/>
    <property type="project" value="UniProtKB-KW"/>
</dbReference>
<evidence type="ECO:0000313" key="7">
    <source>
        <dbReference type="Proteomes" id="UP000186400"/>
    </source>
</evidence>
<dbReference type="SMART" id="SM00471">
    <property type="entry name" value="HDc"/>
    <property type="match status" value="1"/>
</dbReference>
<dbReference type="InterPro" id="IPR004095">
    <property type="entry name" value="TGS"/>
</dbReference>
<organism evidence="6 7">
    <name type="scientific">Alkalispirochaeta americana</name>
    <dbReference type="NCBI Taxonomy" id="159291"/>
    <lineage>
        <taxon>Bacteria</taxon>
        <taxon>Pseudomonadati</taxon>
        <taxon>Spirochaetota</taxon>
        <taxon>Spirochaetia</taxon>
        <taxon>Spirochaetales</taxon>
        <taxon>Spirochaetaceae</taxon>
        <taxon>Alkalispirochaeta</taxon>
    </lineage>
</organism>
<evidence type="ECO:0000256" key="3">
    <source>
        <dbReference type="SAM" id="MobiDB-lite"/>
    </source>
</evidence>
<name>A0A1N6NZN8_9SPIO</name>
<dbReference type="CDD" id="cd00077">
    <property type="entry name" value="HDc"/>
    <property type="match status" value="1"/>
</dbReference>
<protein>
    <submittedName>
        <fullName evidence="6">GTP pyrophosphokinase</fullName>
    </submittedName>
</protein>
<dbReference type="Gene3D" id="3.30.460.10">
    <property type="entry name" value="Beta Polymerase, domain 2"/>
    <property type="match status" value="1"/>
</dbReference>
<accession>A0A1N6NZN8</accession>
<dbReference type="SUPFAM" id="SSF109604">
    <property type="entry name" value="HD-domain/PDEase-like"/>
    <property type="match status" value="1"/>
</dbReference>
<evidence type="ECO:0000256" key="2">
    <source>
        <dbReference type="RuleBase" id="RU003847"/>
    </source>
</evidence>
<evidence type="ECO:0000259" key="5">
    <source>
        <dbReference type="PROSITE" id="PS51880"/>
    </source>
</evidence>
<dbReference type="Pfam" id="PF02824">
    <property type="entry name" value="TGS"/>
    <property type="match status" value="1"/>
</dbReference>
<dbReference type="Pfam" id="PF13328">
    <property type="entry name" value="HD_4"/>
    <property type="match status" value="1"/>
</dbReference>
<evidence type="ECO:0000259" key="4">
    <source>
        <dbReference type="PROSITE" id="PS51831"/>
    </source>
</evidence>
<dbReference type="CDD" id="cd05399">
    <property type="entry name" value="NT_Rel-Spo_like"/>
    <property type="match status" value="1"/>
</dbReference>
<dbReference type="PANTHER" id="PTHR21262:SF31">
    <property type="entry name" value="GTP PYROPHOSPHOKINASE"/>
    <property type="match status" value="1"/>
</dbReference>
<dbReference type="OrthoDB" id="9805041at2"/>
<dbReference type="NCBIfam" id="TIGR00691">
    <property type="entry name" value="spoT_relA"/>
    <property type="match status" value="1"/>
</dbReference>
<dbReference type="InterPro" id="IPR007685">
    <property type="entry name" value="RelA_SpoT"/>
</dbReference>
<dbReference type="InterPro" id="IPR012675">
    <property type="entry name" value="Beta-grasp_dom_sf"/>
</dbReference>